<protein>
    <submittedName>
        <fullName evidence="1">Uncharacterized protein</fullName>
    </submittedName>
</protein>
<keyword evidence="2" id="KW-1185">Reference proteome</keyword>
<evidence type="ECO:0000313" key="1">
    <source>
        <dbReference type="EMBL" id="KAG8011651.1"/>
    </source>
</evidence>
<sequence>MQSTAEEKRLERMKKAKKRKRMTEQEANKKDSIWTWSLIVWCAIREGAAVMLCEIREILFTVKNLEDACKLFLIQTDRGGMVNVLVFLFLLDSHPLREEKPQCFGKLNNNQAHMVRHEEEEGQWIRELCPVRAQSAGGNASGKPPYPCSDLEDAPAAARSRHSGAEKLH</sequence>
<comment type="caution">
    <text evidence="1">The sequence shown here is derived from an EMBL/GenBank/DDBJ whole genome shotgun (WGS) entry which is preliminary data.</text>
</comment>
<evidence type="ECO:0000313" key="2">
    <source>
        <dbReference type="Proteomes" id="UP000805704"/>
    </source>
</evidence>
<dbReference type="EMBL" id="CM024801">
    <property type="protein sequence ID" value="KAG8011651.1"/>
    <property type="molecule type" value="Genomic_DNA"/>
</dbReference>
<name>A0ACB7FBI7_NIBAL</name>
<reference evidence="1" key="1">
    <citation type="submission" date="2020-04" db="EMBL/GenBank/DDBJ databases">
        <title>A chromosome-scale assembly and high-density genetic map of the yellow drum (Nibea albiflora) genome.</title>
        <authorList>
            <person name="Xu D."/>
            <person name="Zhang W."/>
            <person name="Chen R."/>
            <person name="Tan P."/>
            <person name="Wang L."/>
            <person name="Song H."/>
            <person name="Tian L."/>
            <person name="Zhu Q."/>
            <person name="Wang B."/>
        </authorList>
    </citation>
    <scope>NUCLEOTIDE SEQUENCE</scope>
    <source>
        <strain evidence="1">ZJHYS-2018</strain>
    </source>
</reference>
<organism evidence="1 2">
    <name type="scientific">Nibea albiflora</name>
    <name type="common">Yellow drum</name>
    <name type="synonym">Corvina albiflora</name>
    <dbReference type="NCBI Taxonomy" id="240163"/>
    <lineage>
        <taxon>Eukaryota</taxon>
        <taxon>Metazoa</taxon>
        <taxon>Chordata</taxon>
        <taxon>Craniata</taxon>
        <taxon>Vertebrata</taxon>
        <taxon>Euteleostomi</taxon>
        <taxon>Actinopterygii</taxon>
        <taxon>Neopterygii</taxon>
        <taxon>Teleostei</taxon>
        <taxon>Neoteleostei</taxon>
        <taxon>Acanthomorphata</taxon>
        <taxon>Eupercaria</taxon>
        <taxon>Sciaenidae</taxon>
        <taxon>Nibea</taxon>
    </lineage>
</organism>
<accession>A0ACB7FBI7</accession>
<dbReference type="Proteomes" id="UP000805704">
    <property type="component" value="Chromosome 13"/>
</dbReference>
<proteinExistence type="predicted"/>
<gene>
    <name evidence="1" type="ORF">GBF38_003921</name>
</gene>